<dbReference type="RefSeq" id="WP_164908727.1">
    <property type="nucleotide sequence ID" value="NZ_BJOM01000022.1"/>
</dbReference>
<name>A0A1H9I6W5_9BACI</name>
<dbReference type="Proteomes" id="UP000199410">
    <property type="component" value="Unassembled WGS sequence"/>
</dbReference>
<dbReference type="EMBL" id="FOEL01000007">
    <property type="protein sequence ID" value="SEQ70303.1"/>
    <property type="molecule type" value="Genomic_DNA"/>
</dbReference>
<accession>A0A1H9I6W5</accession>
<organism evidence="1 2">
    <name type="scientific">Lysinibacillus fusiformis</name>
    <dbReference type="NCBI Taxonomy" id="28031"/>
    <lineage>
        <taxon>Bacteria</taxon>
        <taxon>Bacillati</taxon>
        <taxon>Bacillota</taxon>
        <taxon>Bacilli</taxon>
        <taxon>Bacillales</taxon>
        <taxon>Bacillaceae</taxon>
        <taxon>Lysinibacillus</taxon>
    </lineage>
</organism>
<sequence>MRFIIHINPTPNKLSATTIPFHQAFMNNDVFKSAQFNTKFLEENEVLGVAEKVK</sequence>
<reference evidence="1 2" key="1">
    <citation type="submission" date="2016-10" db="EMBL/GenBank/DDBJ databases">
        <authorList>
            <person name="Varghese N."/>
            <person name="Submissions S."/>
        </authorList>
    </citation>
    <scope>NUCLEOTIDE SEQUENCE [LARGE SCALE GENOMIC DNA]</scope>
    <source>
        <strain evidence="1 2">TC-13</strain>
    </source>
</reference>
<protein>
    <submittedName>
        <fullName evidence="1">Acetyl-CoA carboxylase, biotin carboxylase subunit</fullName>
    </submittedName>
</protein>
<evidence type="ECO:0000313" key="2">
    <source>
        <dbReference type="Proteomes" id="UP000199410"/>
    </source>
</evidence>
<evidence type="ECO:0000313" key="1">
    <source>
        <dbReference type="EMBL" id="SEQ70303.1"/>
    </source>
</evidence>
<gene>
    <name evidence="1" type="ORF">SAMN02787113_02180</name>
</gene>
<dbReference type="AlphaFoldDB" id="A0A1H9I6W5"/>
<comment type="caution">
    <text evidence="1">The sequence shown here is derived from an EMBL/GenBank/DDBJ whole genome shotgun (WGS) entry which is preliminary data.</text>
</comment>
<proteinExistence type="predicted"/>